<evidence type="ECO:0000256" key="3">
    <source>
        <dbReference type="ARBA" id="ARBA00022475"/>
    </source>
</evidence>
<dbReference type="RefSeq" id="XP_032810834.1">
    <property type="nucleotide sequence ID" value="XM_032954943.1"/>
</dbReference>
<evidence type="ECO:0000313" key="14">
    <source>
        <dbReference type="RefSeq" id="XP_032810835.1"/>
    </source>
</evidence>
<keyword evidence="4 8" id="KW-0812">Transmembrane</keyword>
<gene>
    <name evidence="11 12 13 14 15" type="primary">LOC116942695</name>
</gene>
<dbReference type="Proteomes" id="UP001318040">
    <property type="component" value="Chromosome 15"/>
</dbReference>
<evidence type="ECO:0000313" key="11">
    <source>
        <dbReference type="RefSeq" id="XP_032810832.1"/>
    </source>
</evidence>
<evidence type="ECO:0000256" key="9">
    <source>
        <dbReference type="SAM" id="MobiDB-lite"/>
    </source>
</evidence>
<dbReference type="GO" id="GO:1902742">
    <property type="term" value="P:apoptotic process involved in development"/>
    <property type="evidence" value="ECO:0007669"/>
    <property type="project" value="TreeGrafter"/>
</dbReference>
<accession>A0AAJ7WW38</accession>
<evidence type="ECO:0000256" key="5">
    <source>
        <dbReference type="ARBA" id="ARBA00022703"/>
    </source>
</evidence>
<evidence type="ECO:0000256" key="4">
    <source>
        <dbReference type="ARBA" id="ARBA00022692"/>
    </source>
</evidence>
<evidence type="ECO:0000256" key="7">
    <source>
        <dbReference type="ARBA" id="ARBA00023136"/>
    </source>
</evidence>
<dbReference type="PANTHER" id="PTHR16024">
    <property type="entry name" value="XK-RELATED PROTEIN"/>
    <property type="match status" value="1"/>
</dbReference>
<reference evidence="11 12" key="1">
    <citation type="submission" date="2025-04" db="UniProtKB">
        <authorList>
            <consortium name="RefSeq"/>
        </authorList>
    </citation>
    <scope>IDENTIFICATION</scope>
    <source>
        <tissue evidence="11 12">Sperm</tissue>
    </source>
</reference>
<comment type="similarity">
    <text evidence="2 8">Belongs to the XK family.</text>
</comment>
<evidence type="ECO:0000256" key="1">
    <source>
        <dbReference type="ARBA" id="ARBA00004651"/>
    </source>
</evidence>
<sequence>MDQEPRNVQWTRWKFVVELATTVVSLGMLVFDICMDLLLARNYLHQGEELNFGLTISLIILPSVVVQFYSYAWFVSDKKYMTTWWQQMCEEVPAFRCVTGNKWILSVVHVLQMGLFMRALCLIYLGIKAYRKHAADGTWDLLTRWCNHQADLTMLRLFETMLESTPQLLLQVHIVLLTRQPNSIQCMTIVASSITIVWTMLDYHITMRNSLEHKEKLKLLSSAFFVFLSSKYSLLLSQLLTLCLLTLLWPWYYVVPVGVLIWVLMTLTVYFHKTEFMDTCFQEFVYRCTVGFILIFSFFNVRKDATQRNVICYYSFTCLEIFVAVGETTCRHFSTLLTTEIWMLAIVILILVGFVLGIGLTCLYYVCLHPTRGKYGKVSVSGSSKNSSVSCAVAYDEVDMGCCPGATDTPNGTNSPSPRPPTNGHSGSELQTSETRVEGVQPQGTNTVRSRSTSRIGNYIQL</sequence>
<evidence type="ECO:0000313" key="10">
    <source>
        <dbReference type="Proteomes" id="UP001318040"/>
    </source>
</evidence>
<evidence type="ECO:0000313" key="12">
    <source>
        <dbReference type="RefSeq" id="XP_032810833.1"/>
    </source>
</evidence>
<evidence type="ECO:0000256" key="8">
    <source>
        <dbReference type="RuleBase" id="RU910716"/>
    </source>
</evidence>
<evidence type="ECO:0000313" key="15">
    <source>
        <dbReference type="RefSeq" id="XP_032810837.1"/>
    </source>
</evidence>
<dbReference type="RefSeq" id="XP_032810832.1">
    <property type="nucleotide sequence ID" value="XM_032954941.1"/>
</dbReference>
<dbReference type="InterPro" id="IPR050895">
    <property type="entry name" value="XK-related_scramblase"/>
</dbReference>
<feature type="transmembrane region" description="Helical" evidence="8">
    <location>
        <begin position="217"/>
        <end position="239"/>
    </location>
</feature>
<keyword evidence="7 8" id="KW-0472">Membrane</keyword>
<keyword evidence="3" id="KW-1003">Cell membrane</keyword>
<dbReference type="InterPro" id="IPR018629">
    <property type="entry name" value="XK-rel"/>
</dbReference>
<dbReference type="RefSeq" id="XP_032810837.1">
    <property type="nucleotide sequence ID" value="XM_032954946.1"/>
</dbReference>
<feature type="transmembrane region" description="Helical" evidence="8">
    <location>
        <begin position="341"/>
        <end position="367"/>
    </location>
</feature>
<feature type="compositionally biased region" description="Polar residues" evidence="9">
    <location>
        <begin position="442"/>
        <end position="462"/>
    </location>
</feature>
<keyword evidence="6 8" id="KW-1133">Transmembrane helix</keyword>
<dbReference type="GO" id="GO:0070782">
    <property type="term" value="P:phosphatidylserine exposure on apoptotic cell surface"/>
    <property type="evidence" value="ECO:0007669"/>
    <property type="project" value="TreeGrafter"/>
</dbReference>
<protein>
    <recommendedName>
        <fullName evidence="8">XK-related protein</fullName>
    </recommendedName>
</protein>
<dbReference type="Pfam" id="PF09815">
    <property type="entry name" value="XK-related"/>
    <property type="match status" value="1"/>
</dbReference>
<name>A0AAJ7WW38_PETMA</name>
<dbReference type="AlphaFoldDB" id="A0AAJ7WW38"/>
<feature type="transmembrane region" description="Helical" evidence="8">
    <location>
        <begin position="284"/>
        <end position="301"/>
    </location>
</feature>
<comment type="subcellular location">
    <subcellularLocation>
        <location evidence="1">Cell membrane</location>
        <topology evidence="1">Multi-pass membrane protein</topology>
    </subcellularLocation>
    <subcellularLocation>
        <location evidence="8">Membrane</location>
        <topology evidence="8">Multi-pass membrane protein</topology>
    </subcellularLocation>
</comment>
<keyword evidence="10" id="KW-1185">Reference proteome</keyword>
<feature type="transmembrane region" description="Helical" evidence="8">
    <location>
        <begin position="251"/>
        <end position="272"/>
    </location>
</feature>
<feature type="region of interest" description="Disordered" evidence="9">
    <location>
        <begin position="406"/>
        <end position="462"/>
    </location>
</feature>
<dbReference type="GeneID" id="116942695"/>
<dbReference type="RefSeq" id="XP_032810833.1">
    <property type="nucleotide sequence ID" value="XM_032954942.1"/>
</dbReference>
<evidence type="ECO:0000256" key="2">
    <source>
        <dbReference type="ARBA" id="ARBA00008789"/>
    </source>
</evidence>
<feature type="transmembrane region" description="Helical" evidence="8">
    <location>
        <begin position="103"/>
        <end position="125"/>
    </location>
</feature>
<dbReference type="GO" id="GO:0043652">
    <property type="term" value="P:engulfment of apoptotic cell"/>
    <property type="evidence" value="ECO:0007669"/>
    <property type="project" value="TreeGrafter"/>
</dbReference>
<dbReference type="KEGG" id="pmrn:116942695"/>
<evidence type="ECO:0000256" key="6">
    <source>
        <dbReference type="ARBA" id="ARBA00022989"/>
    </source>
</evidence>
<evidence type="ECO:0000313" key="13">
    <source>
        <dbReference type="RefSeq" id="XP_032810834.1"/>
    </source>
</evidence>
<dbReference type="PANTHER" id="PTHR16024:SF8">
    <property type="entry name" value="XK-RELATED PROTEIN 8"/>
    <property type="match status" value="1"/>
</dbReference>
<feature type="transmembrane region" description="Helical" evidence="8">
    <location>
        <begin position="52"/>
        <end position="74"/>
    </location>
</feature>
<feature type="compositionally biased region" description="Polar residues" evidence="9">
    <location>
        <begin position="423"/>
        <end position="434"/>
    </location>
</feature>
<proteinExistence type="inferred from homology"/>
<feature type="transmembrane region" description="Helical" evidence="8">
    <location>
        <begin position="20"/>
        <end position="40"/>
    </location>
</feature>
<dbReference type="GO" id="GO:0005886">
    <property type="term" value="C:plasma membrane"/>
    <property type="evidence" value="ECO:0007669"/>
    <property type="project" value="UniProtKB-SubCell"/>
</dbReference>
<dbReference type="RefSeq" id="XP_032810835.1">
    <property type="nucleotide sequence ID" value="XM_032954944.1"/>
</dbReference>
<keyword evidence="5" id="KW-0053">Apoptosis</keyword>
<organism evidence="10 12">
    <name type="scientific">Petromyzon marinus</name>
    <name type="common">Sea lamprey</name>
    <dbReference type="NCBI Taxonomy" id="7757"/>
    <lineage>
        <taxon>Eukaryota</taxon>
        <taxon>Metazoa</taxon>
        <taxon>Chordata</taxon>
        <taxon>Craniata</taxon>
        <taxon>Vertebrata</taxon>
        <taxon>Cyclostomata</taxon>
        <taxon>Hyperoartia</taxon>
        <taxon>Petromyzontiformes</taxon>
        <taxon>Petromyzontidae</taxon>
        <taxon>Petromyzon</taxon>
    </lineage>
</organism>